<proteinExistence type="predicted"/>
<evidence type="ECO:0000256" key="1">
    <source>
        <dbReference type="ARBA" id="ARBA00023239"/>
    </source>
</evidence>
<keyword evidence="4" id="KW-1185">Reference proteome</keyword>
<dbReference type="EMBL" id="JAEDAO010000001">
    <property type="protein sequence ID" value="MBK0392715.1"/>
    <property type="molecule type" value="Genomic_DNA"/>
</dbReference>
<dbReference type="Gene3D" id="3.20.20.120">
    <property type="entry name" value="Enolase-like C-terminal domain"/>
    <property type="match status" value="1"/>
</dbReference>
<dbReference type="GO" id="GO:0016829">
    <property type="term" value="F:lyase activity"/>
    <property type="evidence" value="ECO:0007669"/>
    <property type="project" value="UniProtKB-KW"/>
</dbReference>
<dbReference type="PANTHER" id="PTHR48080">
    <property type="entry name" value="D-GALACTONATE DEHYDRATASE-RELATED"/>
    <property type="match status" value="1"/>
</dbReference>
<evidence type="ECO:0000313" key="3">
    <source>
        <dbReference type="EMBL" id="MBK0392715.1"/>
    </source>
</evidence>
<dbReference type="SMART" id="SM00922">
    <property type="entry name" value="MR_MLE"/>
    <property type="match status" value="1"/>
</dbReference>
<dbReference type="InterPro" id="IPR013341">
    <property type="entry name" value="Mandelate_racemase_N_dom"/>
</dbReference>
<dbReference type="Proteomes" id="UP000617041">
    <property type="component" value="Unassembled WGS sequence"/>
</dbReference>
<organism evidence="3 4">
    <name type="scientific">Ramlibacter algicola</name>
    <dbReference type="NCBI Taxonomy" id="2795217"/>
    <lineage>
        <taxon>Bacteria</taxon>
        <taxon>Pseudomonadati</taxon>
        <taxon>Pseudomonadota</taxon>
        <taxon>Betaproteobacteria</taxon>
        <taxon>Burkholderiales</taxon>
        <taxon>Comamonadaceae</taxon>
        <taxon>Ramlibacter</taxon>
    </lineage>
</organism>
<dbReference type="CDD" id="cd03316">
    <property type="entry name" value="MR_like"/>
    <property type="match status" value="1"/>
</dbReference>
<evidence type="ECO:0000259" key="2">
    <source>
        <dbReference type="SMART" id="SM00922"/>
    </source>
</evidence>
<dbReference type="SUPFAM" id="SSF54826">
    <property type="entry name" value="Enolase N-terminal domain-like"/>
    <property type="match status" value="1"/>
</dbReference>
<gene>
    <name evidence="3" type="ORF">I8E28_08935</name>
</gene>
<protein>
    <submittedName>
        <fullName evidence="3">Mandelate racemase/muconate lactonizing enzyme family protein</fullName>
    </submittedName>
</protein>
<accession>A0A934Q041</accession>
<dbReference type="PANTHER" id="PTHR48080:SF2">
    <property type="entry name" value="D-GALACTONATE DEHYDRATASE"/>
    <property type="match status" value="1"/>
</dbReference>
<dbReference type="SFLD" id="SFLDG00179">
    <property type="entry name" value="mandelate_racemase"/>
    <property type="match status" value="1"/>
</dbReference>
<dbReference type="AlphaFoldDB" id="A0A934Q041"/>
<name>A0A934Q041_9BURK</name>
<dbReference type="SUPFAM" id="SSF51604">
    <property type="entry name" value="Enolase C-terminal domain-like"/>
    <property type="match status" value="1"/>
</dbReference>
<dbReference type="PROSITE" id="PS00909">
    <property type="entry name" value="MR_MLE_2"/>
    <property type="match status" value="1"/>
</dbReference>
<reference evidence="3" key="1">
    <citation type="submission" date="2020-12" db="EMBL/GenBank/DDBJ databases">
        <title>Ramlibacter sp. nov., isolated from a freshwater alga, Cryptomonas.</title>
        <authorList>
            <person name="Kim H.M."/>
            <person name="Jeon C.O."/>
        </authorList>
    </citation>
    <scope>NUCLEOTIDE SEQUENCE</scope>
    <source>
        <strain evidence="3">CrO1</strain>
    </source>
</reference>
<evidence type="ECO:0000313" key="4">
    <source>
        <dbReference type="Proteomes" id="UP000617041"/>
    </source>
</evidence>
<comment type="caution">
    <text evidence="3">The sequence shown here is derived from an EMBL/GenBank/DDBJ whole genome shotgun (WGS) entry which is preliminary data.</text>
</comment>
<sequence>MPALPSAPLRLARIEAFVFRSPIATPVRTSFGTMHDRPAVFIRVEDTDGAVGWGETWCNFPSVGAEHRARLVESVFAPLATSRGFDSAAQAYAWLDERTAVLAIQSGEYGPMAQALAGIDLALWDLCARRAGLPLWRYLGGHSDVVRPYASGINPDAPEDIVAARRAEGYGAFKLKIGFGEDRDLRNLRALRELLGASTPLLVDANQGWSLDEALRMAPKLDEFGLGWLEEPLRADRPWAEWQQLQRACAMPLAAGENVVGDAGFDAAIASRSLTVLQPDLAKWGGISACWPIIDRGLRAGLRYCPHYLGAGLGLLASAHVLAATGADGWLEVDSNPNPLRTELMGPLRAIEDGVCRLGEAPGIGVDPDLQALAALTARRG</sequence>
<dbReference type="SFLD" id="SFLDS00001">
    <property type="entry name" value="Enolase"/>
    <property type="match status" value="1"/>
</dbReference>
<dbReference type="InterPro" id="IPR029065">
    <property type="entry name" value="Enolase_C-like"/>
</dbReference>
<dbReference type="InterPro" id="IPR029017">
    <property type="entry name" value="Enolase-like_N"/>
</dbReference>
<dbReference type="InterPro" id="IPR018110">
    <property type="entry name" value="Mandel_Rmase/mucon_lact_enz_CS"/>
</dbReference>
<dbReference type="Gene3D" id="3.30.390.10">
    <property type="entry name" value="Enolase-like, N-terminal domain"/>
    <property type="match status" value="1"/>
</dbReference>
<dbReference type="Pfam" id="PF02746">
    <property type="entry name" value="MR_MLE_N"/>
    <property type="match status" value="1"/>
</dbReference>
<dbReference type="GO" id="GO:0009063">
    <property type="term" value="P:amino acid catabolic process"/>
    <property type="evidence" value="ECO:0007669"/>
    <property type="project" value="InterPro"/>
</dbReference>
<dbReference type="InterPro" id="IPR036849">
    <property type="entry name" value="Enolase-like_C_sf"/>
</dbReference>
<keyword evidence="1" id="KW-0456">Lyase</keyword>
<dbReference type="InterPro" id="IPR034593">
    <property type="entry name" value="DgoD-like"/>
</dbReference>
<dbReference type="InterPro" id="IPR013342">
    <property type="entry name" value="Mandelate_racemase_C"/>
</dbReference>
<dbReference type="Pfam" id="PF13378">
    <property type="entry name" value="MR_MLE_C"/>
    <property type="match status" value="1"/>
</dbReference>
<feature type="domain" description="Mandelate racemase/muconate lactonizing enzyme C-terminal" evidence="2">
    <location>
        <begin position="158"/>
        <end position="252"/>
    </location>
</feature>